<dbReference type="EMBL" id="CP135131">
    <property type="protein sequence ID" value="WNP39424.1"/>
    <property type="molecule type" value="Genomic_DNA"/>
</dbReference>
<dbReference type="EMBL" id="CP135130">
    <property type="protein sequence ID" value="WNP37332.1"/>
    <property type="molecule type" value="Genomic_DNA"/>
</dbReference>
<proteinExistence type="predicted"/>
<dbReference type="EMBL" id="CP134853">
    <property type="protein sequence ID" value="WNL28023.1"/>
    <property type="molecule type" value="Genomic_DNA"/>
</dbReference>
<dbReference type="AlphaFoldDB" id="A0AA96RAV8"/>
<gene>
    <name evidence="3" type="ORF">RJG58_06740</name>
    <name evidence="4" type="ORF">RMP69_06740</name>
    <name evidence="1" type="ORF">RMQ65_01355</name>
    <name evidence="2" type="ORF">RMQ67_06740</name>
</gene>
<accession>A0AA96RAV8</accession>
<name>A0AA96RAV8_9BACT</name>
<evidence type="ECO:0000313" key="1">
    <source>
        <dbReference type="EMBL" id="WNL28023.1"/>
    </source>
</evidence>
<sequence>MQLIITKENEYLELEDAVVIKANEFGVWFWEDFYSIDARKISKPVDFSTYTNIYEDFKGKK</sequence>
<evidence type="ECO:0000313" key="2">
    <source>
        <dbReference type="EMBL" id="WNL31182.1"/>
    </source>
</evidence>
<protein>
    <submittedName>
        <fullName evidence="4">Uncharacterized protein</fullName>
    </submittedName>
</protein>
<reference evidence="4" key="1">
    <citation type="submission" date="2023-09" db="EMBL/GenBank/DDBJ databases">
        <title>Arcobacter tbilisiensis sp. nov. isolated from chicken meat in Tbilisi, Georgia.</title>
        <authorList>
            <person name="Matthias R."/>
            <person name="Zautner A.E."/>
        </authorList>
    </citation>
    <scope>NUCLEOTIDE SEQUENCE</scope>
    <source>
        <strain evidence="3">LEO 101</strain>
        <strain evidence="1">LEO 49</strain>
        <strain evidence="4">LEO 50</strain>
        <strain evidence="2">LEO 53</strain>
    </source>
</reference>
<evidence type="ECO:0000313" key="3">
    <source>
        <dbReference type="EMBL" id="WNP37332.1"/>
    </source>
</evidence>
<organism evidence="4">
    <name type="scientific">Arcobacter sp. AZ-2023</name>
    <dbReference type="NCBI Taxonomy" id="3074453"/>
    <lineage>
        <taxon>Bacteria</taxon>
        <taxon>Pseudomonadati</taxon>
        <taxon>Campylobacterota</taxon>
        <taxon>Epsilonproteobacteria</taxon>
        <taxon>Campylobacterales</taxon>
        <taxon>Arcobacteraceae</taxon>
        <taxon>Arcobacter</taxon>
    </lineage>
</organism>
<dbReference type="EMBL" id="CP134855">
    <property type="protein sequence ID" value="WNL31182.1"/>
    <property type="molecule type" value="Genomic_DNA"/>
</dbReference>
<evidence type="ECO:0000313" key="4">
    <source>
        <dbReference type="EMBL" id="WNP39424.1"/>
    </source>
</evidence>